<keyword evidence="3" id="KW-1185">Reference proteome</keyword>
<evidence type="ECO:0000313" key="3">
    <source>
        <dbReference type="Proteomes" id="UP000521872"/>
    </source>
</evidence>
<gene>
    <name evidence="2" type="ORF">D9613_004278</name>
</gene>
<comment type="caution">
    <text evidence="2">The sequence shown here is derived from an EMBL/GenBank/DDBJ whole genome shotgun (WGS) entry which is preliminary data.</text>
</comment>
<accession>A0A8H4QJY1</accession>
<evidence type="ECO:0000256" key="1">
    <source>
        <dbReference type="SAM" id="MobiDB-lite"/>
    </source>
</evidence>
<dbReference type="EMBL" id="JAACJL010000057">
    <property type="protein sequence ID" value="KAF4612273.1"/>
    <property type="molecule type" value="Genomic_DNA"/>
</dbReference>
<name>A0A8H4QJY1_9AGAR</name>
<evidence type="ECO:0000313" key="2">
    <source>
        <dbReference type="EMBL" id="KAF4612273.1"/>
    </source>
</evidence>
<feature type="region of interest" description="Disordered" evidence="1">
    <location>
        <begin position="1"/>
        <end position="158"/>
    </location>
</feature>
<organism evidence="2 3">
    <name type="scientific">Agrocybe pediades</name>
    <dbReference type="NCBI Taxonomy" id="84607"/>
    <lineage>
        <taxon>Eukaryota</taxon>
        <taxon>Fungi</taxon>
        <taxon>Dikarya</taxon>
        <taxon>Basidiomycota</taxon>
        <taxon>Agaricomycotina</taxon>
        <taxon>Agaricomycetes</taxon>
        <taxon>Agaricomycetidae</taxon>
        <taxon>Agaricales</taxon>
        <taxon>Agaricineae</taxon>
        <taxon>Strophariaceae</taxon>
        <taxon>Agrocybe</taxon>
    </lineage>
</organism>
<reference evidence="2 3" key="1">
    <citation type="submission" date="2019-12" db="EMBL/GenBank/DDBJ databases">
        <authorList>
            <person name="Floudas D."/>
            <person name="Bentzer J."/>
            <person name="Ahren D."/>
            <person name="Johansson T."/>
            <person name="Persson P."/>
            <person name="Tunlid A."/>
        </authorList>
    </citation>
    <scope>NUCLEOTIDE SEQUENCE [LARGE SCALE GENOMIC DNA]</scope>
    <source>
        <strain evidence="2 3">CBS 102.39</strain>
    </source>
</reference>
<dbReference type="Proteomes" id="UP000521872">
    <property type="component" value="Unassembled WGS sequence"/>
</dbReference>
<proteinExistence type="predicted"/>
<feature type="compositionally biased region" description="Acidic residues" evidence="1">
    <location>
        <begin position="113"/>
        <end position="129"/>
    </location>
</feature>
<protein>
    <submittedName>
        <fullName evidence="2">Uncharacterized protein</fullName>
    </submittedName>
</protein>
<feature type="compositionally biased region" description="Basic and acidic residues" evidence="1">
    <location>
        <begin position="7"/>
        <end position="16"/>
    </location>
</feature>
<dbReference type="AlphaFoldDB" id="A0A8H4QJY1"/>
<sequence>MASEVTQRGEKAEHPEGVLNGTLGQHKGEVETVEVEGDGEGEESDDYEEEGEGDVDYDEEKQVVGDEDDEDDEGEDDDGEGEGEDDVEEDSGQQNGLTHLLLGNPNAPVSGDDIGDEEDEEDDDDEYTEEPVAPSAKKRGIDEVADDEDGQGAKKVKA</sequence>
<feature type="compositionally biased region" description="Acidic residues" evidence="1">
    <location>
        <begin position="31"/>
        <end position="91"/>
    </location>
</feature>